<reference evidence="3 4" key="1">
    <citation type="submission" date="2012-10" db="EMBL/GenBank/DDBJ databases">
        <authorList>
            <person name="Zafar N."/>
            <person name="Inman J."/>
            <person name="Hall N."/>
            <person name="Lorenzi H."/>
            <person name="Caler E."/>
        </authorList>
    </citation>
    <scope>NUCLEOTIDE SEQUENCE [LARGE SCALE GENOMIC DNA]</scope>
    <source>
        <strain evidence="3 4">IP1</strain>
    </source>
</reference>
<organism evidence="3 4">
    <name type="scientific">Entamoeba invadens IP1</name>
    <dbReference type="NCBI Taxonomy" id="370355"/>
    <lineage>
        <taxon>Eukaryota</taxon>
        <taxon>Amoebozoa</taxon>
        <taxon>Evosea</taxon>
        <taxon>Archamoebae</taxon>
        <taxon>Mastigamoebida</taxon>
        <taxon>Entamoebidae</taxon>
        <taxon>Entamoeba</taxon>
    </lineage>
</organism>
<evidence type="ECO:0000256" key="2">
    <source>
        <dbReference type="SAM" id="SignalP"/>
    </source>
</evidence>
<dbReference type="EMBL" id="KB206336">
    <property type="protein sequence ID" value="ELP92578.1"/>
    <property type="molecule type" value="Genomic_DNA"/>
</dbReference>
<feature type="transmembrane region" description="Helical" evidence="1">
    <location>
        <begin position="164"/>
        <end position="183"/>
    </location>
</feature>
<gene>
    <name evidence="3" type="ORF">EIN_074110</name>
</gene>
<dbReference type="VEuPathDB" id="AmoebaDB:EIN_074110"/>
<dbReference type="Proteomes" id="UP000014680">
    <property type="component" value="Unassembled WGS sequence"/>
</dbReference>
<dbReference type="OrthoDB" id="26111at2759"/>
<dbReference type="AlphaFoldDB" id="A0A0A1UF41"/>
<feature type="chain" id="PRO_5001980519" evidence="2">
    <location>
        <begin position="19"/>
        <end position="238"/>
    </location>
</feature>
<keyword evidence="2" id="KW-0732">Signal</keyword>
<dbReference type="OMA" id="VECVEIH"/>
<evidence type="ECO:0000313" key="3">
    <source>
        <dbReference type="EMBL" id="ELP92578.1"/>
    </source>
</evidence>
<keyword evidence="1" id="KW-1133">Transmembrane helix</keyword>
<evidence type="ECO:0000313" key="4">
    <source>
        <dbReference type="Proteomes" id="UP000014680"/>
    </source>
</evidence>
<keyword evidence="4" id="KW-1185">Reference proteome</keyword>
<accession>A0A0A1UF41</accession>
<dbReference type="GeneID" id="14891549"/>
<evidence type="ECO:0000256" key="1">
    <source>
        <dbReference type="SAM" id="Phobius"/>
    </source>
</evidence>
<dbReference type="RefSeq" id="XP_004259349.1">
    <property type="nucleotide sequence ID" value="XM_004259301.1"/>
</dbReference>
<dbReference type="KEGG" id="eiv:EIN_074110"/>
<sequence length="238" mass="26963">MSISLVVLFVITNKTCSSLPLTRTLDVFFEGTWVIADPLKGAMYHISIKPINGINGYIAKFSKPPPCFSQNYKLTFNNLHLNITTLSSQFITAVHFVNFKNTIVGKSVMILCGNVTEYTVTLLRSSTPTITISHRSTVNITRGYLVASKLLTDSPTDTFIQRHFLFILVILLFGLFFVVIYSFNLTFYSIQSLVTAIHGLKVECVEIHELVMSLLQRLLRKFPLNCSERGFYHLRLLI</sequence>
<proteinExistence type="predicted"/>
<keyword evidence="1" id="KW-0472">Membrane</keyword>
<feature type="signal peptide" evidence="2">
    <location>
        <begin position="1"/>
        <end position="18"/>
    </location>
</feature>
<keyword evidence="1" id="KW-0812">Transmembrane</keyword>
<protein>
    <submittedName>
        <fullName evidence="3">Uncharacterized protein</fullName>
    </submittedName>
</protein>
<name>A0A0A1UF41_ENTIV</name>